<evidence type="ECO:0000256" key="1">
    <source>
        <dbReference type="ARBA" id="ARBA00004651"/>
    </source>
</evidence>
<comment type="subcellular location">
    <subcellularLocation>
        <location evidence="1">Cell membrane</location>
        <topology evidence="1">Multi-pass membrane protein</topology>
    </subcellularLocation>
</comment>
<feature type="transmembrane region" description="Helical" evidence="6">
    <location>
        <begin position="661"/>
        <end position="684"/>
    </location>
</feature>
<dbReference type="AlphaFoldDB" id="A0A7R7ENB5"/>
<evidence type="ECO:0000256" key="4">
    <source>
        <dbReference type="ARBA" id="ARBA00022989"/>
    </source>
</evidence>
<gene>
    <name evidence="8" type="ORF">bsdtb5_29620</name>
</gene>
<evidence type="ECO:0000259" key="7">
    <source>
        <dbReference type="Pfam" id="PF02687"/>
    </source>
</evidence>
<protein>
    <submittedName>
        <fullName evidence="8">ABC transporter permease</fullName>
    </submittedName>
</protein>
<keyword evidence="3 6" id="KW-0812">Transmembrane</keyword>
<keyword evidence="2" id="KW-1003">Cell membrane</keyword>
<evidence type="ECO:0000256" key="5">
    <source>
        <dbReference type="ARBA" id="ARBA00023136"/>
    </source>
</evidence>
<feature type="transmembrane region" description="Helical" evidence="6">
    <location>
        <begin position="420"/>
        <end position="438"/>
    </location>
</feature>
<name>A0A7R7ENB5_9FIRM</name>
<organism evidence="8 9">
    <name type="scientific">Anaeromicropila herbilytica</name>
    <dbReference type="NCBI Taxonomy" id="2785025"/>
    <lineage>
        <taxon>Bacteria</taxon>
        <taxon>Bacillati</taxon>
        <taxon>Bacillota</taxon>
        <taxon>Clostridia</taxon>
        <taxon>Lachnospirales</taxon>
        <taxon>Lachnospiraceae</taxon>
        <taxon>Anaeromicropila</taxon>
    </lineage>
</organism>
<dbReference type="GO" id="GO:0005886">
    <property type="term" value="C:plasma membrane"/>
    <property type="evidence" value="ECO:0007669"/>
    <property type="project" value="UniProtKB-SubCell"/>
</dbReference>
<dbReference type="InterPro" id="IPR003838">
    <property type="entry name" value="ABC3_permease_C"/>
</dbReference>
<keyword evidence="5 6" id="KW-0472">Membrane</keyword>
<feature type="transmembrane region" description="Helical" evidence="6">
    <location>
        <begin position="755"/>
        <end position="774"/>
    </location>
</feature>
<dbReference type="PANTHER" id="PTHR30287:SF2">
    <property type="entry name" value="BLL1001 PROTEIN"/>
    <property type="match status" value="1"/>
</dbReference>
<feature type="domain" description="ABC3 transporter permease C-terminal" evidence="7">
    <location>
        <begin position="662"/>
        <end position="782"/>
    </location>
</feature>
<dbReference type="Pfam" id="PF02687">
    <property type="entry name" value="FtsX"/>
    <property type="match status" value="2"/>
</dbReference>
<accession>A0A7R7ENB5</accession>
<feature type="transmembrane region" description="Helical" evidence="6">
    <location>
        <begin position="20"/>
        <end position="41"/>
    </location>
</feature>
<dbReference type="KEGG" id="ahb:bsdtb5_29620"/>
<dbReference type="Proteomes" id="UP000595897">
    <property type="component" value="Chromosome"/>
</dbReference>
<evidence type="ECO:0000256" key="2">
    <source>
        <dbReference type="ARBA" id="ARBA00022475"/>
    </source>
</evidence>
<reference evidence="8 9" key="1">
    <citation type="submission" date="2020-11" db="EMBL/GenBank/DDBJ databases">
        <title>Draft genome sequencing of a Lachnospiraceae strain isolated from anoxic soil subjected to BSD treatment.</title>
        <authorList>
            <person name="Uek A."/>
            <person name="Tonouchi A."/>
        </authorList>
    </citation>
    <scope>NUCLEOTIDE SEQUENCE [LARGE SCALE GENOMIC DNA]</scope>
    <source>
        <strain evidence="8 9">TB5</strain>
    </source>
</reference>
<feature type="transmembrane region" description="Helical" evidence="6">
    <location>
        <begin position="705"/>
        <end position="727"/>
    </location>
</feature>
<evidence type="ECO:0000256" key="3">
    <source>
        <dbReference type="ARBA" id="ARBA00022692"/>
    </source>
</evidence>
<feature type="transmembrane region" description="Helical" evidence="6">
    <location>
        <begin position="303"/>
        <end position="325"/>
    </location>
</feature>
<feature type="domain" description="ABC3 transporter permease C-terminal" evidence="7">
    <location>
        <begin position="256"/>
        <end position="374"/>
    </location>
</feature>
<dbReference type="PANTHER" id="PTHR30287">
    <property type="entry name" value="MEMBRANE COMPONENT OF PREDICTED ABC SUPERFAMILY METABOLITE UPTAKE TRANSPORTER"/>
    <property type="match status" value="1"/>
</dbReference>
<proteinExistence type="predicted"/>
<evidence type="ECO:0000256" key="6">
    <source>
        <dbReference type="SAM" id="Phobius"/>
    </source>
</evidence>
<feature type="transmembrane region" description="Helical" evidence="6">
    <location>
        <begin position="243"/>
        <end position="270"/>
    </location>
</feature>
<keyword evidence="4 6" id="KW-1133">Transmembrane helix</keyword>
<evidence type="ECO:0000313" key="9">
    <source>
        <dbReference type="Proteomes" id="UP000595897"/>
    </source>
</evidence>
<sequence length="790" mass="88954">MLYRILKKDLKHKRGINVILFLFMILATVFVASSVNNILVISNAMNYCMDKGKVAEEFVSTYEKPGEKNLGEWLKGNKLVKDYSKNEAVILSIDNIESYGGKDGSKYNLNNTIMIQNQWHDNMLIFDKDGKLVKMKDGEIGMQQKQLDLNGLKIGDTIKMKFGNLNKTFKITTSIMDPAFGGDYVGMSRYIISDKDFEDIKNTGTAINYNYNINPYDKAAFSKAMNKEAFDMIVSVQKDMFQFAYVMSLITAGVLIVVGVCLIIISFLILRFTIVFTLQEDYKEIGIMKAIGIKNFMIKKIYLIKYFALVSVAAVIGCFLSIPVSNAMTQSVGESIMMEDASVNFGINVICSVVVAVIVIIICYLCTNKLRKFSAIEAIRSGQTGERFHKKSKISLHKCKRLRTPLFMALNDILSNIKRYVVLILTFAIGTIVIILPINTITSLGSDEMAKNFLIDLKADFYAKSEIKSDNVEATLDRDTVLNHIRSMEDNFKSKHYDIDINTMIFYSFSYYVNDKDDSYQVMTLLPLESDGSSIELTGGSTPVNDNEIALSEKVMKQMGVKIGDTIHAKIGTEDRSFIITASYQNYMSMGHSAFMSNNVKLEGTISGVWYYQCYLNNKTFDNNMLKHIKKDFPEYKIYNVKQAMEVQLGSTTSQIGSVKVMIFVLICLVNVMITTLMMKIFIMSEKSQIAMLRSIGYSLKEVRLWQVCRIGIVLLIGVVLGAVLSIPLNDIALRPIFGMMGATHMRIQVNPFEVYLLCPILLLLVISLTAYISSGSIKKLNLMEINNAE</sequence>
<keyword evidence="9" id="KW-1185">Reference proteome</keyword>
<evidence type="ECO:0000313" key="8">
    <source>
        <dbReference type="EMBL" id="BCN31667.1"/>
    </source>
</evidence>
<dbReference type="RefSeq" id="WP_271712772.1">
    <property type="nucleotide sequence ID" value="NZ_AP024169.1"/>
</dbReference>
<feature type="transmembrane region" description="Helical" evidence="6">
    <location>
        <begin position="345"/>
        <end position="366"/>
    </location>
</feature>
<dbReference type="InterPro" id="IPR038766">
    <property type="entry name" value="Membrane_comp_ABC_pdt"/>
</dbReference>
<dbReference type="EMBL" id="AP024169">
    <property type="protein sequence ID" value="BCN31667.1"/>
    <property type="molecule type" value="Genomic_DNA"/>
</dbReference>